<sequence>MLVSRVYFPPTDPTPSFIRYDEDIHDRIWAPYSDDKTMSLSTNLPVDTNNLYNVPQLAMKTALIPTNASQTLNLWWTLNDITAQSYIYMHFAEIQNLQANEIREFDITYNGGLRWFSFFRPEKLSLTTIFNPRAVSSSNGKFNFSFAMTGNSTLPPLINALEIYKVLDFLQLETDQNEVSAMMNIKNTYGLSRKISWQGDVCAPLFYRWEGLNCSYPDTDPPFVISLNLTASELTSTITPEISKLTKLRELFIKE</sequence>
<keyword evidence="3" id="KW-0732">Signal</keyword>
<gene>
    <name evidence="7" type="ORF">ISN44_As10g011060</name>
</gene>
<keyword evidence="4" id="KW-1133">Transmembrane helix</keyword>
<evidence type="ECO:0000259" key="6">
    <source>
        <dbReference type="Pfam" id="PF12819"/>
    </source>
</evidence>
<reference evidence="7 8" key="1">
    <citation type="submission" date="2020-12" db="EMBL/GenBank/DDBJ databases">
        <title>Concerted genomic and epigenomic changes stabilize Arabidopsis allopolyploids.</title>
        <authorList>
            <person name="Chen Z."/>
        </authorList>
    </citation>
    <scope>NUCLEOTIDE SEQUENCE [LARGE SCALE GENOMIC DNA]</scope>
    <source>
        <strain evidence="7">As9502</strain>
        <tissue evidence="7">Leaf</tissue>
    </source>
</reference>
<comment type="caution">
    <text evidence="7">The sequence shown here is derived from an EMBL/GenBank/DDBJ whole genome shotgun (WGS) entry which is preliminary data.</text>
</comment>
<name>A0A8T1ZXY4_ARASU</name>
<evidence type="ECO:0000256" key="2">
    <source>
        <dbReference type="ARBA" id="ARBA00022692"/>
    </source>
</evidence>
<organism evidence="7 8">
    <name type="scientific">Arabidopsis suecica</name>
    <name type="common">Swedish thale-cress</name>
    <name type="synonym">Cardaminopsis suecica</name>
    <dbReference type="NCBI Taxonomy" id="45249"/>
    <lineage>
        <taxon>Eukaryota</taxon>
        <taxon>Viridiplantae</taxon>
        <taxon>Streptophyta</taxon>
        <taxon>Embryophyta</taxon>
        <taxon>Tracheophyta</taxon>
        <taxon>Spermatophyta</taxon>
        <taxon>Magnoliopsida</taxon>
        <taxon>eudicotyledons</taxon>
        <taxon>Gunneridae</taxon>
        <taxon>Pentapetalae</taxon>
        <taxon>rosids</taxon>
        <taxon>malvids</taxon>
        <taxon>Brassicales</taxon>
        <taxon>Brassicaceae</taxon>
        <taxon>Camelineae</taxon>
        <taxon>Arabidopsis</taxon>
    </lineage>
</organism>
<evidence type="ECO:0000256" key="1">
    <source>
        <dbReference type="ARBA" id="ARBA00004167"/>
    </source>
</evidence>
<protein>
    <submittedName>
        <fullName evidence="7">Malectin-like domain</fullName>
    </submittedName>
</protein>
<evidence type="ECO:0000256" key="5">
    <source>
        <dbReference type="ARBA" id="ARBA00023136"/>
    </source>
</evidence>
<evidence type="ECO:0000313" key="8">
    <source>
        <dbReference type="Proteomes" id="UP000694251"/>
    </source>
</evidence>
<dbReference type="PANTHER" id="PTHR45631">
    <property type="entry name" value="OS07G0107800 PROTEIN-RELATED"/>
    <property type="match status" value="1"/>
</dbReference>
<dbReference type="OrthoDB" id="1746734at2759"/>
<evidence type="ECO:0000256" key="3">
    <source>
        <dbReference type="ARBA" id="ARBA00022729"/>
    </source>
</evidence>
<keyword evidence="2" id="KW-0812">Transmembrane</keyword>
<keyword evidence="8" id="KW-1185">Reference proteome</keyword>
<dbReference type="PANTHER" id="PTHR45631:SF193">
    <property type="entry name" value="PROTEIN KINASE FAMILY PROTEIN"/>
    <property type="match status" value="1"/>
</dbReference>
<evidence type="ECO:0000313" key="7">
    <source>
        <dbReference type="EMBL" id="KAG7564336.1"/>
    </source>
</evidence>
<dbReference type="Pfam" id="PF12819">
    <property type="entry name" value="Malectin_like"/>
    <property type="match status" value="1"/>
</dbReference>
<accession>A0A8T1ZXY4</accession>
<dbReference type="Proteomes" id="UP000694251">
    <property type="component" value="Chromosome 10"/>
</dbReference>
<dbReference type="InterPro" id="IPR024788">
    <property type="entry name" value="Malectin-like_Carb-bd_dom"/>
</dbReference>
<feature type="domain" description="Malectin-like" evidence="6">
    <location>
        <begin position="2"/>
        <end position="166"/>
    </location>
</feature>
<dbReference type="AlphaFoldDB" id="A0A8T1ZXY4"/>
<dbReference type="EMBL" id="JAEFBJ010000010">
    <property type="protein sequence ID" value="KAG7564336.1"/>
    <property type="molecule type" value="Genomic_DNA"/>
</dbReference>
<evidence type="ECO:0000256" key="4">
    <source>
        <dbReference type="ARBA" id="ARBA00022989"/>
    </source>
</evidence>
<comment type="subcellular location">
    <subcellularLocation>
        <location evidence="1">Membrane</location>
        <topology evidence="1">Single-pass membrane protein</topology>
    </subcellularLocation>
</comment>
<dbReference type="GO" id="GO:0016020">
    <property type="term" value="C:membrane"/>
    <property type="evidence" value="ECO:0007669"/>
    <property type="project" value="UniProtKB-SubCell"/>
</dbReference>
<keyword evidence="5" id="KW-0472">Membrane</keyword>
<proteinExistence type="predicted"/>